<keyword evidence="3" id="KW-1185">Reference proteome</keyword>
<dbReference type="Proteomes" id="UP001359485">
    <property type="component" value="Unassembled WGS sequence"/>
</dbReference>
<gene>
    <name evidence="2" type="ORF">RUM44_002771</name>
</gene>
<protein>
    <submittedName>
        <fullName evidence="2">Uncharacterized protein</fullName>
    </submittedName>
</protein>
<evidence type="ECO:0000256" key="1">
    <source>
        <dbReference type="SAM" id="MobiDB-lite"/>
    </source>
</evidence>
<sequence>MSFPPTRPDSCGTAAVKQLKDGGLFGSHPDEAREILMKFAWYLRAQKEEKVKRLAETINASGGGSLRASSRACHQGVGTYRDPWVCNKGCSRLWDTRSFSETTQGELKGWASIRIAEPEPVVQRVLRMLWGKATLRKLSDPAREKHRVLQVRRAWAHGKNVRQGQERAASRWLPLCEYTRERNEGSQRSPRDRKTGTVGMSSPQERRPNGGTPREIPRRGIHVIGSNASCSCARVRKASGWIAFPADPLSSSLVVFSPYWMDRGRSIAPCAVPHYSDVNWTRVLRRLLELNRSGVKSLLLVLRPRSGRGGSQHHPRVSEIKGGKGATVPYGVSCAGRYAGCRKTN</sequence>
<reference evidence="2 3" key="1">
    <citation type="submission" date="2023-09" db="EMBL/GenBank/DDBJ databases">
        <title>Genomes of two closely related lineages of the louse Polyplax serrata with different host specificities.</title>
        <authorList>
            <person name="Martinu J."/>
            <person name="Tarabai H."/>
            <person name="Stefka J."/>
            <person name="Hypsa V."/>
        </authorList>
    </citation>
    <scope>NUCLEOTIDE SEQUENCE [LARGE SCALE GENOMIC DNA]</scope>
    <source>
        <strain evidence="2">98ZLc_SE</strain>
    </source>
</reference>
<evidence type="ECO:0000313" key="3">
    <source>
        <dbReference type="Proteomes" id="UP001359485"/>
    </source>
</evidence>
<name>A0ABR1AFR1_POLSC</name>
<feature type="compositionally biased region" description="Basic and acidic residues" evidence="1">
    <location>
        <begin position="181"/>
        <end position="195"/>
    </location>
</feature>
<evidence type="ECO:0000313" key="2">
    <source>
        <dbReference type="EMBL" id="KAK6618319.1"/>
    </source>
</evidence>
<dbReference type="EMBL" id="JAWJWF010000050">
    <property type="protein sequence ID" value="KAK6618319.1"/>
    <property type="molecule type" value="Genomic_DNA"/>
</dbReference>
<proteinExistence type="predicted"/>
<organism evidence="2 3">
    <name type="scientific">Polyplax serrata</name>
    <name type="common">Common mouse louse</name>
    <dbReference type="NCBI Taxonomy" id="468196"/>
    <lineage>
        <taxon>Eukaryota</taxon>
        <taxon>Metazoa</taxon>
        <taxon>Ecdysozoa</taxon>
        <taxon>Arthropoda</taxon>
        <taxon>Hexapoda</taxon>
        <taxon>Insecta</taxon>
        <taxon>Pterygota</taxon>
        <taxon>Neoptera</taxon>
        <taxon>Paraneoptera</taxon>
        <taxon>Psocodea</taxon>
        <taxon>Troctomorpha</taxon>
        <taxon>Phthiraptera</taxon>
        <taxon>Anoplura</taxon>
        <taxon>Polyplacidae</taxon>
        <taxon>Polyplax</taxon>
    </lineage>
</organism>
<comment type="caution">
    <text evidence="2">The sequence shown here is derived from an EMBL/GenBank/DDBJ whole genome shotgun (WGS) entry which is preliminary data.</text>
</comment>
<feature type="region of interest" description="Disordered" evidence="1">
    <location>
        <begin position="181"/>
        <end position="218"/>
    </location>
</feature>
<accession>A0ABR1AFR1</accession>